<dbReference type="AlphaFoldDB" id="A0A1S1HWL8"/>
<name>A0A1S1HWL8_PROST</name>
<evidence type="ECO:0008006" key="3">
    <source>
        <dbReference type="Google" id="ProtNLM"/>
    </source>
</evidence>
<comment type="caution">
    <text evidence="1">The sequence shown here is derived from an EMBL/GenBank/DDBJ whole genome shotgun (WGS) entry which is preliminary data.</text>
</comment>
<proteinExistence type="predicted"/>
<evidence type="ECO:0000313" key="2">
    <source>
        <dbReference type="Proteomes" id="UP000179588"/>
    </source>
</evidence>
<accession>A0A1S1HWL8</accession>
<protein>
    <recommendedName>
        <fullName evidence="3">DUF2190 domain-containing protein</fullName>
    </recommendedName>
</protein>
<organism evidence="1 2">
    <name type="scientific">Providencia stuartii</name>
    <dbReference type="NCBI Taxonomy" id="588"/>
    <lineage>
        <taxon>Bacteria</taxon>
        <taxon>Pseudomonadati</taxon>
        <taxon>Pseudomonadota</taxon>
        <taxon>Gammaproteobacteria</taxon>
        <taxon>Enterobacterales</taxon>
        <taxon>Morganellaceae</taxon>
        <taxon>Providencia</taxon>
    </lineage>
</organism>
<keyword evidence="2" id="KW-1185">Reference proteome</keyword>
<reference evidence="1 2" key="1">
    <citation type="submission" date="2016-03" db="EMBL/GenBank/DDBJ databases">
        <title>Genome sequence of Providencia stuartii strain, isolated from the salivary glands of larval Lucilia sericata.</title>
        <authorList>
            <person name="Yuan Y."/>
            <person name="Zhang Y."/>
            <person name="Fu S."/>
            <person name="Crippen T.L."/>
            <person name="Visi D."/>
            <person name="Benbow M.E."/>
            <person name="Allen M."/>
            <person name="Tomberlin J.K."/>
            <person name="Sze S.-H."/>
            <person name="Tarone A.M."/>
        </authorList>
    </citation>
    <scope>NUCLEOTIDE SEQUENCE [LARGE SCALE GENOMIC DNA]</scope>
    <source>
        <strain evidence="1 2">Crippen</strain>
    </source>
</reference>
<gene>
    <name evidence="1" type="ORF">A3Q29_00180</name>
</gene>
<sequence>MNLPGIVTTYLSTQAIGQYSLVVFNKDDSRHIDPAVDGKAFILGVTTLLDSDEKMPTDVIRSGFADVMYGADVKAGDPLTANAEGWAVPAAAGDFIVGYAEESGAEGDIGSVWIAVGQLAAGATQP</sequence>
<evidence type="ECO:0000313" key="1">
    <source>
        <dbReference type="EMBL" id="OHT25821.1"/>
    </source>
</evidence>
<dbReference type="EMBL" id="LVIE01000001">
    <property type="protein sequence ID" value="OHT25821.1"/>
    <property type="molecule type" value="Genomic_DNA"/>
</dbReference>
<dbReference type="Proteomes" id="UP000179588">
    <property type="component" value="Unassembled WGS sequence"/>
</dbReference>